<dbReference type="EMBL" id="AJWJ01000486">
    <property type="protein sequence ID" value="KAF2070477.1"/>
    <property type="molecule type" value="Genomic_DNA"/>
</dbReference>
<name>A0A8J4PNY7_9MYCE</name>
<comment type="caution">
    <text evidence="1">The sequence shown here is derived from an EMBL/GenBank/DDBJ whole genome shotgun (WGS) entry which is preliminary data.</text>
</comment>
<evidence type="ECO:0000313" key="2">
    <source>
        <dbReference type="Proteomes" id="UP000695562"/>
    </source>
</evidence>
<reference evidence="1" key="1">
    <citation type="submission" date="2020-01" db="EMBL/GenBank/DDBJ databases">
        <title>Development of genomics and gene disruption for Polysphondylium violaceum indicates a role for the polyketide synthase stlB in stalk morphogenesis.</title>
        <authorList>
            <person name="Narita B."/>
            <person name="Kawabe Y."/>
            <person name="Kin K."/>
            <person name="Saito T."/>
            <person name="Gibbs R."/>
            <person name="Kuspa A."/>
            <person name="Muzny D."/>
            <person name="Queller D."/>
            <person name="Richards S."/>
            <person name="Strassman J."/>
            <person name="Sucgang R."/>
            <person name="Worley K."/>
            <person name="Schaap P."/>
        </authorList>
    </citation>
    <scope>NUCLEOTIDE SEQUENCE</scope>
    <source>
        <strain evidence="1">QSvi11</strain>
    </source>
</reference>
<proteinExistence type="predicted"/>
<evidence type="ECO:0008006" key="3">
    <source>
        <dbReference type="Google" id="ProtNLM"/>
    </source>
</evidence>
<evidence type="ECO:0000313" key="1">
    <source>
        <dbReference type="EMBL" id="KAF2070477.1"/>
    </source>
</evidence>
<sequence>MNNSFYKSVFNNIYLSTKIFNIVHRLQLDKNSFKYEDIVDIGWMIKYDHLGLLREKINNKSNNRQQHLFIEKKDIFLLSNTDTELFIKVFQENKDYVLMYFDSLKASQGFAEIKNVNVVRFLFENGCITQKDMEIIIKNLLNVDIKVLEFLLENGMKCDPMLLLDNIKTRWLNLRVAREVIHVQDIKNKVQLLVKYMQSPISINNTQRLVQYILDQKILFVLESLSTLFDSPAVQELEFKGSLKNITMEDVVFLINEMEGCAVKKQDKIIVGRYPNVDLKLDIWYSCTSVPELIDLLDQMSSKIRVTTNTMYFNPTGNISPQTNSYELSRACTGDNILDLAKHIIPLASKMENGIDLLHHITSKGFTIQSISTPACLVDICRPIVNSTKPINDKDLYLILKMMFGQSILLSFLGDGKDMLDDNFNFIFSKFRKEVSESSFNRYIPLFFKSALLNRNYRAFRLLQSLGYQFSNWAGHFTEYIQEYSFKNKYLLDDIDRLVYNQSSLDLDEKYQKCKALLCIAIKHNDYYGVKYVFNKFKFQIDFSTDNQYIYELLAASPNLAIIDYISKNRSICFQGGDESDYEQFLLQIFKLY</sequence>
<dbReference type="AlphaFoldDB" id="A0A8J4PNY7"/>
<keyword evidence="2" id="KW-1185">Reference proteome</keyword>
<protein>
    <recommendedName>
        <fullName evidence="3">Ankyrin repeat protein</fullName>
    </recommendedName>
</protein>
<accession>A0A8J4PNY7</accession>
<organism evidence="1 2">
    <name type="scientific">Polysphondylium violaceum</name>
    <dbReference type="NCBI Taxonomy" id="133409"/>
    <lineage>
        <taxon>Eukaryota</taxon>
        <taxon>Amoebozoa</taxon>
        <taxon>Evosea</taxon>
        <taxon>Eumycetozoa</taxon>
        <taxon>Dictyostelia</taxon>
        <taxon>Dictyosteliales</taxon>
        <taxon>Dictyosteliaceae</taxon>
        <taxon>Polysphondylium</taxon>
    </lineage>
</organism>
<gene>
    <name evidence="1" type="ORF">CYY_008202</name>
</gene>
<dbReference type="Proteomes" id="UP000695562">
    <property type="component" value="Unassembled WGS sequence"/>
</dbReference>